<organism evidence="1 2">
    <name type="scientific">Candidatus Hepatoplasma crinochetorum</name>
    <dbReference type="NCBI Taxonomy" id="295596"/>
    <lineage>
        <taxon>Bacteria</taxon>
        <taxon>Bacillati</taxon>
        <taxon>Mycoplasmatota</taxon>
        <taxon>Mollicutes</taxon>
        <taxon>Candidatus Hepatoplasmataceae</taxon>
        <taxon>Candidatus Hepatoplasma</taxon>
    </lineage>
</organism>
<sequence>MQKQILMNENENLFFSNFINKLEIFNSKIDNAFKLIDDYFFFDGLLKKEINLNFNNKIRGEFIELKEWKKNNFLRKDFKEWIKKSIINLNNYFDLIEIKIREILELIGKKIGSLNYLDKAYPYRKNSKLWRYDLISTEVFSTLNDYDFYTKIHSEELNYYLQELKLLKNDLNYLIEKDDMLNILKDQEIKLKIYNLIFNK</sequence>
<dbReference type="AlphaFoldDB" id="A0A0G7ZNG4"/>
<accession>A0A0G7ZNG4</accession>
<proteinExistence type="predicted"/>
<dbReference type="Proteomes" id="UP000242141">
    <property type="component" value="Unassembled WGS sequence"/>
</dbReference>
<evidence type="ECO:0000313" key="2">
    <source>
        <dbReference type="Proteomes" id="UP000242141"/>
    </source>
</evidence>
<evidence type="ECO:0000313" key="1">
    <source>
        <dbReference type="EMBL" id="CRX37114.1"/>
    </source>
</evidence>
<protein>
    <submittedName>
        <fullName evidence="1">Uncharacterized protein</fullName>
    </submittedName>
</protein>
<dbReference type="EMBL" id="CWGI01000001">
    <property type="protein sequence ID" value="CRX37114.1"/>
    <property type="molecule type" value="Genomic_DNA"/>
</dbReference>
<name>A0A0G7ZNG4_9MOLU</name>
<reference evidence="2" key="1">
    <citation type="submission" date="2015-05" db="EMBL/GenBank/DDBJ databases">
        <authorList>
            <person name="Collingro A."/>
        </authorList>
    </citation>
    <scope>NUCLEOTIDE SEQUENCE [LARGE SCALE GENOMIC DNA]</scope>
    <source>
        <strain evidence="2">Ps</strain>
    </source>
</reference>
<gene>
    <name evidence="1" type="ORF">HEPPS_03330</name>
</gene>
<keyword evidence="2" id="KW-1185">Reference proteome</keyword>